<accession>A0ACB9ZLZ5</accession>
<keyword evidence="2" id="KW-1185">Reference proteome</keyword>
<reference evidence="2" key="1">
    <citation type="journal article" date="2023" name="Nat. Plants">
        <title>Single-cell RNA sequencing provides a high-resolution roadmap for understanding the multicellular compartmentation of specialized metabolism.</title>
        <authorList>
            <person name="Sun S."/>
            <person name="Shen X."/>
            <person name="Li Y."/>
            <person name="Li Y."/>
            <person name="Wang S."/>
            <person name="Li R."/>
            <person name="Zhang H."/>
            <person name="Shen G."/>
            <person name="Guo B."/>
            <person name="Wei J."/>
            <person name="Xu J."/>
            <person name="St-Pierre B."/>
            <person name="Chen S."/>
            <person name="Sun C."/>
        </authorList>
    </citation>
    <scope>NUCLEOTIDE SEQUENCE [LARGE SCALE GENOMIC DNA]</scope>
</reference>
<protein>
    <submittedName>
        <fullName evidence="1">Uncharacterized protein</fullName>
    </submittedName>
</protein>
<evidence type="ECO:0000313" key="2">
    <source>
        <dbReference type="Proteomes" id="UP001060085"/>
    </source>
</evidence>
<proteinExistence type="predicted"/>
<sequence length="144" mass="16862">MPSIMREIFFVVLLLACFAQRTQAQGPFNQYDAYIVNGLPDNSQNFQAHIFSGDDDLGYHDLKVNENFRWHFKMSYFGTTKFYAHFWWGKDKERGFAVFDKHLAPLCGEVGNLTINICWWLVKEDGFYLANNTDPAFRDLIKMN</sequence>
<dbReference type="EMBL" id="CM044708">
    <property type="protein sequence ID" value="KAI5648709.1"/>
    <property type="molecule type" value="Genomic_DNA"/>
</dbReference>
<comment type="caution">
    <text evidence="1">The sequence shown here is derived from an EMBL/GenBank/DDBJ whole genome shotgun (WGS) entry which is preliminary data.</text>
</comment>
<dbReference type="Proteomes" id="UP001060085">
    <property type="component" value="Linkage Group LG08"/>
</dbReference>
<name>A0ACB9ZLZ5_CATRO</name>
<gene>
    <name evidence="1" type="ORF">M9H77_34714</name>
</gene>
<evidence type="ECO:0000313" key="1">
    <source>
        <dbReference type="EMBL" id="KAI5648709.1"/>
    </source>
</evidence>
<organism evidence="1 2">
    <name type="scientific">Catharanthus roseus</name>
    <name type="common">Madagascar periwinkle</name>
    <name type="synonym">Vinca rosea</name>
    <dbReference type="NCBI Taxonomy" id="4058"/>
    <lineage>
        <taxon>Eukaryota</taxon>
        <taxon>Viridiplantae</taxon>
        <taxon>Streptophyta</taxon>
        <taxon>Embryophyta</taxon>
        <taxon>Tracheophyta</taxon>
        <taxon>Spermatophyta</taxon>
        <taxon>Magnoliopsida</taxon>
        <taxon>eudicotyledons</taxon>
        <taxon>Gunneridae</taxon>
        <taxon>Pentapetalae</taxon>
        <taxon>asterids</taxon>
        <taxon>lamiids</taxon>
        <taxon>Gentianales</taxon>
        <taxon>Apocynaceae</taxon>
        <taxon>Rauvolfioideae</taxon>
        <taxon>Vinceae</taxon>
        <taxon>Catharanthinae</taxon>
        <taxon>Catharanthus</taxon>
    </lineage>
</organism>